<gene>
    <name evidence="2" type="ORF">BaRGS_00008466</name>
</gene>
<keyword evidence="3" id="KW-1185">Reference proteome</keyword>
<protein>
    <submittedName>
        <fullName evidence="2">Uncharacterized protein</fullName>
    </submittedName>
</protein>
<feature type="non-terminal residue" evidence="2">
    <location>
        <position position="1"/>
    </location>
</feature>
<sequence>VSPVLLPAASPNHRPPPPTAAAATVSAPRGVETLVSSFTVRSMSYVRIACSLSSAKWVWSVLSMATPSTG</sequence>
<comment type="caution">
    <text evidence="2">The sequence shown here is derived from an EMBL/GenBank/DDBJ whole genome shotgun (WGS) entry which is preliminary data.</text>
</comment>
<accession>A0ABD0LLC3</accession>
<dbReference type="EMBL" id="JACVVK020000038">
    <property type="protein sequence ID" value="KAK7500243.1"/>
    <property type="molecule type" value="Genomic_DNA"/>
</dbReference>
<organism evidence="2 3">
    <name type="scientific">Batillaria attramentaria</name>
    <dbReference type="NCBI Taxonomy" id="370345"/>
    <lineage>
        <taxon>Eukaryota</taxon>
        <taxon>Metazoa</taxon>
        <taxon>Spiralia</taxon>
        <taxon>Lophotrochozoa</taxon>
        <taxon>Mollusca</taxon>
        <taxon>Gastropoda</taxon>
        <taxon>Caenogastropoda</taxon>
        <taxon>Sorbeoconcha</taxon>
        <taxon>Cerithioidea</taxon>
        <taxon>Batillariidae</taxon>
        <taxon>Batillaria</taxon>
    </lineage>
</organism>
<feature type="region of interest" description="Disordered" evidence="1">
    <location>
        <begin position="1"/>
        <end position="24"/>
    </location>
</feature>
<reference evidence="2 3" key="1">
    <citation type="journal article" date="2023" name="Sci. Data">
        <title>Genome assembly of the Korean intertidal mud-creeper Batillaria attramentaria.</title>
        <authorList>
            <person name="Patra A.K."/>
            <person name="Ho P.T."/>
            <person name="Jun S."/>
            <person name="Lee S.J."/>
            <person name="Kim Y."/>
            <person name="Won Y.J."/>
        </authorList>
    </citation>
    <scope>NUCLEOTIDE SEQUENCE [LARGE SCALE GENOMIC DNA]</scope>
    <source>
        <strain evidence="2">Wonlab-2016</strain>
    </source>
</reference>
<evidence type="ECO:0000313" key="3">
    <source>
        <dbReference type="Proteomes" id="UP001519460"/>
    </source>
</evidence>
<evidence type="ECO:0000313" key="2">
    <source>
        <dbReference type="EMBL" id="KAK7500243.1"/>
    </source>
</evidence>
<name>A0ABD0LLC3_9CAEN</name>
<dbReference type="Proteomes" id="UP001519460">
    <property type="component" value="Unassembled WGS sequence"/>
</dbReference>
<dbReference type="AlphaFoldDB" id="A0ABD0LLC3"/>
<feature type="non-terminal residue" evidence="2">
    <location>
        <position position="70"/>
    </location>
</feature>
<evidence type="ECO:0000256" key="1">
    <source>
        <dbReference type="SAM" id="MobiDB-lite"/>
    </source>
</evidence>
<proteinExistence type="predicted"/>